<dbReference type="PANTHER" id="PTHR24148">
    <property type="entry name" value="ANKYRIN REPEAT DOMAIN-CONTAINING PROTEIN 39 HOMOLOG-RELATED"/>
    <property type="match status" value="1"/>
</dbReference>
<dbReference type="Proteomes" id="UP001600888">
    <property type="component" value="Unassembled WGS sequence"/>
</dbReference>
<organism evidence="2 3">
    <name type="scientific">Diaporthe vaccinii</name>
    <dbReference type="NCBI Taxonomy" id="105482"/>
    <lineage>
        <taxon>Eukaryota</taxon>
        <taxon>Fungi</taxon>
        <taxon>Dikarya</taxon>
        <taxon>Ascomycota</taxon>
        <taxon>Pezizomycotina</taxon>
        <taxon>Sordariomycetes</taxon>
        <taxon>Sordariomycetidae</taxon>
        <taxon>Diaporthales</taxon>
        <taxon>Diaporthaceae</taxon>
        <taxon>Diaporthe</taxon>
        <taxon>Diaporthe eres species complex</taxon>
    </lineage>
</organism>
<proteinExistence type="predicted"/>
<evidence type="ECO:0008006" key="4">
    <source>
        <dbReference type="Google" id="ProtNLM"/>
    </source>
</evidence>
<evidence type="ECO:0000256" key="1">
    <source>
        <dbReference type="SAM" id="MobiDB-lite"/>
    </source>
</evidence>
<comment type="caution">
    <text evidence="2">The sequence shown here is derived from an EMBL/GenBank/DDBJ whole genome shotgun (WGS) entry which is preliminary data.</text>
</comment>
<keyword evidence="3" id="KW-1185">Reference proteome</keyword>
<dbReference type="PANTHER" id="PTHR24148:SF64">
    <property type="entry name" value="HETEROKARYON INCOMPATIBILITY DOMAIN-CONTAINING PROTEIN"/>
    <property type="match status" value="1"/>
</dbReference>
<dbReference type="Pfam" id="PF26639">
    <property type="entry name" value="Het-6_barrel"/>
    <property type="match status" value="1"/>
</dbReference>
<sequence>MVSNAIKSIVLVPSWVPRWHQYIARTLAPPEQEPKTFEAFASLQMDTWINPQPRALNLVAQGAQITSVKTVSRIIDNSKTWRHASAETANELLFEFVEPLKASTADSTELFYTRSTLLTAGNDWFGGIIEDKEQHFADFLAFIYNPTMLSDSDLEADLNQARGRSAQEIRSDRPLSRQPNMLQDSLFRPRTDLPLPPVTKTGRAHCFQEAMRGACTWRRLIVTEDGHVGLGPQVTEPGDVVCILNDSILPLLLRPEADGDSFKLVGEAYVQGMMFGEVKISEVEEIVLSDKPFVKLAETEPVETELDDSSSESDQSELDPNDLPS</sequence>
<dbReference type="EMBL" id="JBAWTH010000031">
    <property type="protein sequence ID" value="KAL2285331.1"/>
    <property type="molecule type" value="Genomic_DNA"/>
</dbReference>
<feature type="region of interest" description="Disordered" evidence="1">
    <location>
        <begin position="299"/>
        <end position="325"/>
    </location>
</feature>
<reference evidence="2 3" key="1">
    <citation type="submission" date="2024-03" db="EMBL/GenBank/DDBJ databases">
        <title>A high-quality draft genome sequence of Diaporthe vaccinii, a causative agent of upright dieback and viscid rot disease in cranberry plants.</title>
        <authorList>
            <person name="Sarrasin M."/>
            <person name="Lang B.F."/>
            <person name="Burger G."/>
        </authorList>
    </citation>
    <scope>NUCLEOTIDE SEQUENCE [LARGE SCALE GENOMIC DNA]</scope>
    <source>
        <strain evidence="2 3">IS7</strain>
    </source>
</reference>
<evidence type="ECO:0000313" key="2">
    <source>
        <dbReference type="EMBL" id="KAL2285331.1"/>
    </source>
</evidence>
<dbReference type="InterPro" id="IPR052895">
    <property type="entry name" value="HetReg/Transcr_Mod"/>
</dbReference>
<gene>
    <name evidence="2" type="ORF">FJTKL_08270</name>
</gene>
<accession>A0ABR4ESA5</accession>
<feature type="compositionally biased region" description="Acidic residues" evidence="1">
    <location>
        <begin position="300"/>
        <end position="325"/>
    </location>
</feature>
<protein>
    <recommendedName>
        <fullName evidence="4">Heterokaryon incompatibility protein</fullName>
    </recommendedName>
</protein>
<name>A0ABR4ESA5_9PEZI</name>
<evidence type="ECO:0000313" key="3">
    <source>
        <dbReference type="Proteomes" id="UP001600888"/>
    </source>
</evidence>